<evidence type="ECO:0000256" key="15">
    <source>
        <dbReference type="PIRSR" id="PIRSR600829-1"/>
    </source>
</evidence>
<reference evidence="20 21" key="1">
    <citation type="submission" date="2019-03" db="EMBL/GenBank/DDBJ databases">
        <title>Genomic Encyclopedia of Type Strains, Phase IV (KMG-IV): sequencing the most valuable type-strain genomes for metagenomic binning, comparative biology and taxonomic classification.</title>
        <authorList>
            <person name="Goeker M."/>
        </authorList>
    </citation>
    <scope>NUCLEOTIDE SEQUENCE [LARGE SCALE GENOMIC DNA]</scope>
    <source>
        <strain evidence="20 21">DSM 103923</strain>
    </source>
</reference>
<evidence type="ECO:0000256" key="4">
    <source>
        <dbReference type="ARBA" id="ARBA00022516"/>
    </source>
</evidence>
<evidence type="ECO:0000256" key="3">
    <source>
        <dbReference type="ARBA" id="ARBA00022475"/>
    </source>
</evidence>
<evidence type="ECO:0000313" key="21">
    <source>
        <dbReference type="Proteomes" id="UP000295135"/>
    </source>
</evidence>
<dbReference type="InterPro" id="IPR033717">
    <property type="entry name" value="UDPK"/>
</dbReference>
<protein>
    <submittedName>
        <fullName evidence="20">Undecaprenol kinase/diacylglycerol kinase (ATP)</fullName>
    </submittedName>
</protein>
<evidence type="ECO:0000256" key="7">
    <source>
        <dbReference type="ARBA" id="ARBA00022741"/>
    </source>
</evidence>
<comment type="caution">
    <text evidence="20">The sequence shown here is derived from an EMBL/GenBank/DDBJ whole genome shotgun (WGS) entry which is preliminary data.</text>
</comment>
<dbReference type="RefSeq" id="WP_197721770.1">
    <property type="nucleotide sequence ID" value="NZ_AP018721.1"/>
</dbReference>
<dbReference type="Proteomes" id="UP000295135">
    <property type="component" value="Unassembled WGS sequence"/>
</dbReference>
<dbReference type="GO" id="GO:0008654">
    <property type="term" value="P:phospholipid biosynthetic process"/>
    <property type="evidence" value="ECO:0007669"/>
    <property type="project" value="UniProtKB-KW"/>
</dbReference>
<dbReference type="PANTHER" id="PTHR34299:SF1">
    <property type="entry name" value="DIACYLGLYCEROL KINASE"/>
    <property type="match status" value="1"/>
</dbReference>
<keyword evidence="9 17" id="KW-0067">ATP-binding</keyword>
<dbReference type="InterPro" id="IPR000829">
    <property type="entry name" value="DAGK"/>
</dbReference>
<evidence type="ECO:0000256" key="1">
    <source>
        <dbReference type="ARBA" id="ARBA00004651"/>
    </source>
</evidence>
<feature type="binding site" evidence="17">
    <location>
        <begin position="89"/>
        <end position="90"/>
    </location>
    <ligand>
        <name>ATP</name>
        <dbReference type="ChEBI" id="CHEBI:30616"/>
    </ligand>
</feature>
<proteinExistence type="inferred from homology"/>
<evidence type="ECO:0000313" key="20">
    <source>
        <dbReference type="EMBL" id="TCS72726.1"/>
    </source>
</evidence>
<sequence>MRRLLRSFVFAWRGLAHLAASQRNFRLHLFLAAPLVIAAAAWLDLAVWEWAALLLCIALVLGLEAMNTALEILADRVSREHDPVIALAKDAAAAAVLLAALGAAVVGLIVFLPHL</sequence>
<dbReference type="GO" id="GO:0046872">
    <property type="term" value="F:metal ion binding"/>
    <property type="evidence" value="ECO:0007669"/>
    <property type="project" value="UniProtKB-KW"/>
</dbReference>
<feature type="binding site" evidence="17">
    <location>
        <position position="71"/>
    </location>
    <ligand>
        <name>ATP</name>
        <dbReference type="ChEBI" id="CHEBI:30616"/>
    </ligand>
</feature>
<comment type="subcellular location">
    <subcellularLocation>
        <location evidence="1">Cell membrane</location>
        <topology evidence="1">Multi-pass membrane protein</topology>
    </subcellularLocation>
</comment>
<evidence type="ECO:0000256" key="12">
    <source>
        <dbReference type="ARBA" id="ARBA00023136"/>
    </source>
</evidence>
<keyword evidence="8 20" id="KW-0418">Kinase</keyword>
<keyword evidence="6 19" id="KW-0812">Transmembrane</keyword>
<keyword evidence="18" id="KW-0479">Metal-binding</keyword>
<keyword evidence="18" id="KW-0460">Magnesium</keyword>
<keyword evidence="10 19" id="KW-1133">Transmembrane helix</keyword>
<evidence type="ECO:0000256" key="2">
    <source>
        <dbReference type="ARBA" id="ARBA00005967"/>
    </source>
</evidence>
<feature type="binding site" evidence="18">
    <location>
        <position position="71"/>
    </location>
    <ligand>
        <name>a divalent metal cation</name>
        <dbReference type="ChEBI" id="CHEBI:60240"/>
    </ligand>
</feature>
<evidence type="ECO:0000256" key="11">
    <source>
        <dbReference type="ARBA" id="ARBA00023098"/>
    </source>
</evidence>
<keyword evidence="21" id="KW-1185">Reference proteome</keyword>
<keyword evidence="5" id="KW-0808">Transferase</keyword>
<evidence type="ECO:0000256" key="5">
    <source>
        <dbReference type="ARBA" id="ARBA00022679"/>
    </source>
</evidence>
<feature type="active site" description="Proton acceptor" evidence="15">
    <location>
        <position position="64"/>
    </location>
</feature>
<evidence type="ECO:0000256" key="13">
    <source>
        <dbReference type="ARBA" id="ARBA00023209"/>
    </source>
</evidence>
<evidence type="ECO:0000256" key="8">
    <source>
        <dbReference type="ARBA" id="ARBA00022777"/>
    </source>
</evidence>
<gene>
    <name evidence="20" type="ORF">EDC61_104142</name>
</gene>
<feature type="binding site" evidence="16">
    <location>
        <position position="64"/>
    </location>
    <ligand>
        <name>substrate</name>
    </ligand>
</feature>
<feature type="transmembrane region" description="Helical" evidence="19">
    <location>
        <begin position="91"/>
        <end position="112"/>
    </location>
</feature>
<keyword evidence="3" id="KW-1003">Cell membrane</keyword>
<feature type="binding site" evidence="16">
    <location>
        <position position="3"/>
    </location>
    <ligand>
        <name>substrate</name>
    </ligand>
</feature>
<evidence type="ECO:0000256" key="19">
    <source>
        <dbReference type="SAM" id="Phobius"/>
    </source>
</evidence>
<evidence type="ECO:0000256" key="10">
    <source>
        <dbReference type="ARBA" id="ARBA00022989"/>
    </source>
</evidence>
<accession>A0A4R3JYK3</accession>
<feature type="transmembrane region" description="Helical" evidence="19">
    <location>
        <begin position="51"/>
        <end position="70"/>
    </location>
</feature>
<dbReference type="InterPro" id="IPR036945">
    <property type="entry name" value="DAGK_sf"/>
</dbReference>
<keyword evidence="12 19" id="KW-0472">Membrane</keyword>
<evidence type="ECO:0000256" key="6">
    <source>
        <dbReference type="ARBA" id="ARBA00022692"/>
    </source>
</evidence>
<comment type="cofactor">
    <cofactor evidence="18">
        <name>Mg(2+)</name>
        <dbReference type="ChEBI" id="CHEBI:18420"/>
    </cofactor>
    <text evidence="18">Mn(2+), Zn(2+), Cd(2+) and Co(2+) support activity to lesser extents.</text>
</comment>
<feature type="binding site" evidence="17">
    <location>
        <position position="3"/>
    </location>
    <ligand>
        <name>ATP</name>
        <dbReference type="ChEBI" id="CHEBI:30616"/>
    </ligand>
</feature>
<dbReference type="PANTHER" id="PTHR34299">
    <property type="entry name" value="DIACYLGLYCEROL KINASE"/>
    <property type="match status" value="1"/>
</dbReference>
<dbReference type="GO" id="GO:0005524">
    <property type="term" value="F:ATP binding"/>
    <property type="evidence" value="ECO:0007669"/>
    <property type="project" value="UniProtKB-KW"/>
</dbReference>
<comment type="similarity">
    <text evidence="2">Belongs to the bacterial diacylglycerol kinase family.</text>
</comment>
<dbReference type="Gene3D" id="1.10.287.3610">
    <property type="match status" value="1"/>
</dbReference>
<dbReference type="GO" id="GO:0005886">
    <property type="term" value="C:plasma membrane"/>
    <property type="evidence" value="ECO:0007669"/>
    <property type="project" value="UniProtKB-SubCell"/>
</dbReference>
<dbReference type="EMBL" id="SLZY01000004">
    <property type="protein sequence ID" value="TCS72726.1"/>
    <property type="molecule type" value="Genomic_DNA"/>
</dbReference>
<dbReference type="AlphaFoldDB" id="A0A4R3JYK3"/>
<keyword evidence="13" id="KW-0594">Phospholipid biosynthesis</keyword>
<keyword evidence="14" id="KW-1208">Phospholipid metabolism</keyword>
<name>A0A4R3JYK3_9PROT</name>
<dbReference type="Pfam" id="PF01219">
    <property type="entry name" value="DAGK_prokar"/>
    <property type="match status" value="1"/>
</dbReference>
<keyword evidence="7 17" id="KW-0547">Nucleotide-binding</keyword>
<evidence type="ECO:0000256" key="17">
    <source>
        <dbReference type="PIRSR" id="PIRSR600829-3"/>
    </source>
</evidence>
<evidence type="ECO:0000256" key="18">
    <source>
        <dbReference type="PIRSR" id="PIRSR600829-4"/>
    </source>
</evidence>
<evidence type="ECO:0000256" key="14">
    <source>
        <dbReference type="ARBA" id="ARBA00023264"/>
    </source>
</evidence>
<evidence type="ECO:0000256" key="16">
    <source>
        <dbReference type="PIRSR" id="PIRSR600829-2"/>
    </source>
</evidence>
<organism evidence="20 21">
    <name type="scientific">Sulfuritortus calidifontis</name>
    <dbReference type="NCBI Taxonomy" id="1914471"/>
    <lineage>
        <taxon>Bacteria</taxon>
        <taxon>Pseudomonadati</taxon>
        <taxon>Pseudomonadota</taxon>
        <taxon>Betaproteobacteria</taxon>
        <taxon>Nitrosomonadales</taxon>
        <taxon>Thiobacillaceae</taxon>
        <taxon>Sulfuritortus</taxon>
    </lineage>
</organism>
<dbReference type="CDD" id="cd14265">
    <property type="entry name" value="UDPK_IM_like"/>
    <property type="match status" value="1"/>
</dbReference>
<dbReference type="GO" id="GO:0016301">
    <property type="term" value="F:kinase activity"/>
    <property type="evidence" value="ECO:0007669"/>
    <property type="project" value="UniProtKB-KW"/>
</dbReference>
<evidence type="ECO:0000256" key="9">
    <source>
        <dbReference type="ARBA" id="ARBA00022840"/>
    </source>
</evidence>
<feature type="transmembrane region" description="Helical" evidence="19">
    <location>
        <begin position="27"/>
        <end position="45"/>
    </location>
</feature>
<keyword evidence="11" id="KW-0443">Lipid metabolism</keyword>
<keyword evidence="4" id="KW-0444">Lipid biosynthesis</keyword>